<name>A0AAV0TLQ7_HYABA</name>
<accession>A0AAV0TLQ7</accession>
<dbReference type="EMBL" id="CANTFL010000416">
    <property type="protein sequence ID" value="CAI5722245.1"/>
    <property type="molecule type" value="Genomic_DNA"/>
</dbReference>
<comment type="caution">
    <text evidence="2">The sequence shown here is derived from an EMBL/GenBank/DDBJ whole genome shotgun (WGS) entry which is preliminary data.</text>
</comment>
<reference evidence="2" key="1">
    <citation type="submission" date="2022-12" db="EMBL/GenBank/DDBJ databases">
        <authorList>
            <person name="Webb A."/>
        </authorList>
    </citation>
    <scope>NUCLEOTIDE SEQUENCE</scope>
    <source>
        <strain evidence="2">Hp1</strain>
    </source>
</reference>
<gene>
    <name evidence="2" type="ORF">HBR001_LOCUS2822</name>
</gene>
<sequence>MSWQRIWDVKVSRADGSVKNGTVVGGRDEKRRVENRVVEIGTGIDTIVVNTILKHYILIVLKGVVVNGVNSIVDAGNTLGNVVADPIGVHGVSQTGASGKIAPSSEAVAVSVAELSSSHHMSAAPATASSEAQSSLSSSSTSLKNSLATLRASSSRAVTALEAVLLTGDAGGSEPLDMARSRAKSEKMFMAQQSTRSRHS</sequence>
<evidence type="ECO:0000256" key="1">
    <source>
        <dbReference type="SAM" id="MobiDB-lite"/>
    </source>
</evidence>
<proteinExistence type="predicted"/>
<dbReference type="AlphaFoldDB" id="A0AAV0TLQ7"/>
<keyword evidence="3" id="KW-1185">Reference proteome</keyword>
<protein>
    <recommendedName>
        <fullName evidence="4">RxLR effector candidate protein</fullName>
    </recommendedName>
</protein>
<dbReference type="InterPro" id="IPR027310">
    <property type="entry name" value="Profilin_CS"/>
</dbReference>
<evidence type="ECO:0000313" key="3">
    <source>
        <dbReference type="Proteomes" id="UP001162031"/>
    </source>
</evidence>
<organism evidence="2 3">
    <name type="scientific">Hyaloperonospora brassicae</name>
    <name type="common">Brassica downy mildew</name>
    <name type="synonym">Peronospora brassicae</name>
    <dbReference type="NCBI Taxonomy" id="162125"/>
    <lineage>
        <taxon>Eukaryota</taxon>
        <taxon>Sar</taxon>
        <taxon>Stramenopiles</taxon>
        <taxon>Oomycota</taxon>
        <taxon>Peronosporomycetes</taxon>
        <taxon>Peronosporales</taxon>
        <taxon>Peronosporaceae</taxon>
        <taxon>Hyaloperonospora</taxon>
    </lineage>
</organism>
<dbReference type="GO" id="GO:0003779">
    <property type="term" value="F:actin binding"/>
    <property type="evidence" value="ECO:0007669"/>
    <property type="project" value="InterPro"/>
</dbReference>
<feature type="region of interest" description="Disordered" evidence="1">
    <location>
        <begin position="169"/>
        <end position="200"/>
    </location>
</feature>
<feature type="compositionally biased region" description="Basic and acidic residues" evidence="1">
    <location>
        <begin position="177"/>
        <end position="187"/>
    </location>
</feature>
<evidence type="ECO:0008006" key="4">
    <source>
        <dbReference type="Google" id="ProtNLM"/>
    </source>
</evidence>
<evidence type="ECO:0000313" key="2">
    <source>
        <dbReference type="EMBL" id="CAI5722245.1"/>
    </source>
</evidence>
<dbReference type="Proteomes" id="UP001162031">
    <property type="component" value="Unassembled WGS sequence"/>
</dbReference>
<dbReference type="PROSITE" id="PS00414">
    <property type="entry name" value="PROFILIN"/>
    <property type="match status" value="1"/>
</dbReference>
<feature type="compositionally biased region" description="Polar residues" evidence="1">
    <location>
        <begin position="191"/>
        <end position="200"/>
    </location>
</feature>